<accession>A0A6A7KD09</accession>
<evidence type="ECO:0000313" key="3">
    <source>
        <dbReference type="EMBL" id="MPW27354.1"/>
    </source>
</evidence>
<protein>
    <recommendedName>
        <fullName evidence="5">Restriction endonuclease subunit S</fullName>
    </recommendedName>
</protein>
<dbReference type="RefSeq" id="WP_152807004.1">
    <property type="nucleotide sequence ID" value="NZ_WHNX01000066.1"/>
</dbReference>
<dbReference type="GO" id="GO:0003677">
    <property type="term" value="F:DNA binding"/>
    <property type="evidence" value="ECO:0007669"/>
    <property type="project" value="UniProtKB-KW"/>
</dbReference>
<dbReference type="Gene3D" id="3.90.220.20">
    <property type="entry name" value="DNA methylase specificity domains"/>
    <property type="match status" value="1"/>
</dbReference>
<keyword evidence="1" id="KW-0680">Restriction system</keyword>
<reference evidence="3 4" key="1">
    <citation type="submission" date="2019-10" db="EMBL/GenBank/DDBJ databases">
        <title>Alkalibaculum tamaniensis sp.nov., a new alkaliphilic acetogen, isolated on methoxylated aromatics from a mud volcano.</title>
        <authorList>
            <person name="Khomyakova M.A."/>
            <person name="Merkel A.Y."/>
            <person name="Bonch-Osmolovskaya E.A."/>
            <person name="Slobodkin A.I."/>
        </authorList>
    </citation>
    <scope>NUCLEOTIDE SEQUENCE [LARGE SCALE GENOMIC DNA]</scope>
    <source>
        <strain evidence="3 4">M08DMB</strain>
    </source>
</reference>
<name>A0A6A7KD09_9FIRM</name>
<proteinExistence type="predicted"/>
<evidence type="ECO:0000256" key="2">
    <source>
        <dbReference type="ARBA" id="ARBA00023125"/>
    </source>
</evidence>
<dbReference type="EMBL" id="WHNX01000066">
    <property type="protein sequence ID" value="MPW27354.1"/>
    <property type="molecule type" value="Genomic_DNA"/>
</dbReference>
<dbReference type="Proteomes" id="UP000440004">
    <property type="component" value="Unassembled WGS sequence"/>
</dbReference>
<evidence type="ECO:0000256" key="1">
    <source>
        <dbReference type="ARBA" id="ARBA00022747"/>
    </source>
</evidence>
<keyword evidence="4" id="KW-1185">Reference proteome</keyword>
<dbReference type="GO" id="GO:0009307">
    <property type="term" value="P:DNA restriction-modification system"/>
    <property type="evidence" value="ECO:0007669"/>
    <property type="project" value="UniProtKB-KW"/>
</dbReference>
<organism evidence="3 4">
    <name type="scientific">Alkalibaculum sporogenes</name>
    <dbReference type="NCBI Taxonomy" id="2655001"/>
    <lineage>
        <taxon>Bacteria</taxon>
        <taxon>Bacillati</taxon>
        <taxon>Bacillota</taxon>
        <taxon>Clostridia</taxon>
        <taxon>Eubacteriales</taxon>
        <taxon>Eubacteriaceae</taxon>
        <taxon>Alkalibaculum</taxon>
    </lineage>
</organism>
<dbReference type="AlphaFoldDB" id="A0A6A7KD09"/>
<evidence type="ECO:0008006" key="5">
    <source>
        <dbReference type="Google" id="ProtNLM"/>
    </source>
</evidence>
<dbReference type="Gene3D" id="1.10.287.1120">
    <property type="entry name" value="Bipartite methylase S protein"/>
    <property type="match status" value="1"/>
</dbReference>
<comment type="caution">
    <text evidence="3">The sequence shown here is derived from an EMBL/GenBank/DDBJ whole genome shotgun (WGS) entry which is preliminary data.</text>
</comment>
<dbReference type="SUPFAM" id="SSF116734">
    <property type="entry name" value="DNA methylase specificity domain"/>
    <property type="match status" value="1"/>
</dbReference>
<sequence>MATTGNIGFEEELRKVSIVKPSVNIQMKFQDMIFNILRKLNVIEKENEKLSLLRDTLLPKLMSGEIRVPPDTQGEVS</sequence>
<evidence type="ECO:0000313" key="4">
    <source>
        <dbReference type="Proteomes" id="UP000440004"/>
    </source>
</evidence>
<dbReference type="InterPro" id="IPR044946">
    <property type="entry name" value="Restrct_endonuc_typeI_TRD_sf"/>
</dbReference>
<keyword evidence="2" id="KW-0238">DNA-binding</keyword>
<gene>
    <name evidence="3" type="ORF">GC105_16440</name>
</gene>